<proteinExistence type="predicted"/>
<dbReference type="Pfam" id="PF00805">
    <property type="entry name" value="Pentapeptide"/>
    <property type="match status" value="3"/>
</dbReference>
<dbReference type="OrthoDB" id="445919at2"/>
<keyword evidence="1" id="KW-0677">Repeat</keyword>
<dbReference type="SUPFAM" id="SSF141571">
    <property type="entry name" value="Pentapeptide repeat-like"/>
    <property type="match status" value="1"/>
</dbReference>
<dbReference type="AlphaFoldDB" id="A0A088FCJ9"/>
<evidence type="ECO:0000256" key="1">
    <source>
        <dbReference type="ARBA" id="ARBA00022737"/>
    </source>
</evidence>
<dbReference type="Gene3D" id="2.160.20.80">
    <property type="entry name" value="E3 ubiquitin-protein ligase SopA"/>
    <property type="match status" value="1"/>
</dbReference>
<dbReference type="PANTHER" id="PTHR47485">
    <property type="entry name" value="THYLAKOID LUMENAL 17.4 KDA PROTEIN, CHLOROPLASTIC"/>
    <property type="match status" value="1"/>
</dbReference>
<accession>A0A088FCJ9</accession>
<evidence type="ECO:0000313" key="2">
    <source>
        <dbReference type="EMBL" id="AIM41335.1"/>
    </source>
</evidence>
<dbReference type="PANTHER" id="PTHR47485:SF1">
    <property type="entry name" value="THYLAKOID LUMENAL 17.4 KDA PROTEIN, CHLOROPLASTIC"/>
    <property type="match status" value="1"/>
</dbReference>
<gene>
    <name evidence="2" type="ORF">Mcas_0740</name>
</gene>
<sequence>MALSEMGVVNGPMSLQRWDLSGAKLIGRNLQKAYLRDVNLHKADLRGADLYKADIRGADLSDALMSRANANRADLYGTNLNRTDLKIASLIEADLSAAIVTEAELVSAILTGAYLSGANLSGANLSNATLYNASLRSCILRDCALINTNLISADLTGADFTGALLYNISTAGWNLKDACADYIYRSSELYNSAERDRHKISFVPGQFERMYGSYAAIDVTIESPLLFDDLFGFEAIVRHIGKNHPRLGLTISGINISGQQASIRLNVSRDDLLNMAATQLASALQVAIRGTDPSEQLISVLESEYSMYKITPLSGNFKMHLRRVSMNLIKQDGSVHSACSEIAGSCMETYK</sequence>
<reference evidence="2" key="1">
    <citation type="journal article" date="2014" name="ISME J.">
        <title>Genomic insights into the uncultured genus 'Candidatus Magnetobacterium' in the phylum Nitrospirae.</title>
        <authorList>
            <person name="Lin W."/>
            <person name="Deng A."/>
            <person name="Wang Z."/>
            <person name="Li Y."/>
            <person name="Wen T."/>
            <person name="Wu L.F."/>
            <person name="Wu M."/>
            <person name="Pan Y."/>
        </authorList>
    </citation>
    <scope>NUCLEOTIDE SEQUENCE</scope>
    <source>
        <strain evidence="2">MYR-1</strain>
    </source>
</reference>
<dbReference type="EMBL" id="KM433674">
    <property type="protein sequence ID" value="AIM41335.1"/>
    <property type="molecule type" value="Genomic_DNA"/>
</dbReference>
<dbReference type="InterPro" id="IPR001646">
    <property type="entry name" value="5peptide_repeat"/>
</dbReference>
<protein>
    <submittedName>
        <fullName evidence="2">Pentapeptide repeat protein</fullName>
    </submittedName>
</protein>
<dbReference type="RefSeq" id="WP_052567111.1">
    <property type="nucleotide sequence ID" value="NZ_JMFO01000016.1"/>
</dbReference>
<organism evidence="2">
    <name type="scientific">Candidatus Magnetobacterium casense</name>
    <dbReference type="NCBI Taxonomy" id="1455061"/>
    <lineage>
        <taxon>Bacteria</taxon>
        <taxon>Pseudomonadati</taxon>
        <taxon>Nitrospirota</taxon>
        <taxon>Thermodesulfovibrionia</taxon>
        <taxon>Thermodesulfovibrionales</taxon>
        <taxon>Candidatus Magnetobacteriaceae</taxon>
        <taxon>Candidatus Magnetobacterium</taxon>
    </lineage>
</organism>
<name>A0A088FCJ9_9BACT</name>